<dbReference type="Proteomes" id="UP000600946">
    <property type="component" value="Unassembled WGS sequence"/>
</dbReference>
<dbReference type="RefSeq" id="WP_161251126.1">
    <property type="nucleotide sequence ID" value="NZ_BMUU01000031.1"/>
</dbReference>
<evidence type="ECO:0000259" key="1">
    <source>
        <dbReference type="PROSITE" id="PS50987"/>
    </source>
</evidence>
<name>A0ABQ3B3N0_9ACTN</name>
<dbReference type="InterPro" id="IPR001845">
    <property type="entry name" value="HTH_ArsR_DNA-bd_dom"/>
</dbReference>
<feature type="domain" description="HTH arsR-type" evidence="1">
    <location>
        <begin position="5"/>
        <end position="99"/>
    </location>
</feature>
<organism evidence="2 3">
    <name type="scientific">Streptomyces xanthochromogenes</name>
    <dbReference type="NCBI Taxonomy" id="67384"/>
    <lineage>
        <taxon>Bacteria</taxon>
        <taxon>Bacillati</taxon>
        <taxon>Actinomycetota</taxon>
        <taxon>Actinomycetes</taxon>
        <taxon>Kitasatosporales</taxon>
        <taxon>Streptomycetaceae</taxon>
        <taxon>Streptomyces</taxon>
    </lineage>
</organism>
<sequence>MPTHHPDLDRVAVEDVLAALGNPVRISIVRELAGSAGPRSCGSLPVEVTKATATHHWRVLRENGLTRESRSGREKQITLRTAELDARFPGLLAAVLAAAPPREP</sequence>
<keyword evidence="3" id="KW-1185">Reference proteome</keyword>
<protein>
    <submittedName>
        <fullName evidence="2">Transcriptional regulator</fullName>
    </submittedName>
</protein>
<dbReference type="PRINTS" id="PR00778">
    <property type="entry name" value="HTHARSR"/>
</dbReference>
<dbReference type="InterPro" id="IPR036390">
    <property type="entry name" value="WH_DNA-bd_sf"/>
</dbReference>
<dbReference type="InterPro" id="IPR011991">
    <property type="entry name" value="ArsR-like_HTH"/>
</dbReference>
<evidence type="ECO:0000313" key="2">
    <source>
        <dbReference type="EMBL" id="GGY72407.1"/>
    </source>
</evidence>
<gene>
    <name evidence="2" type="ORF">GCM10010326_78130</name>
</gene>
<dbReference type="SMART" id="SM00418">
    <property type="entry name" value="HTH_ARSR"/>
    <property type="match status" value="1"/>
</dbReference>
<comment type="caution">
    <text evidence="2">The sequence shown here is derived from an EMBL/GenBank/DDBJ whole genome shotgun (WGS) entry which is preliminary data.</text>
</comment>
<dbReference type="Gene3D" id="1.10.10.10">
    <property type="entry name" value="Winged helix-like DNA-binding domain superfamily/Winged helix DNA-binding domain"/>
    <property type="match status" value="1"/>
</dbReference>
<accession>A0ABQ3B3N0</accession>
<dbReference type="EMBL" id="BMUU01000031">
    <property type="protein sequence ID" value="GGY72407.1"/>
    <property type="molecule type" value="Genomic_DNA"/>
</dbReference>
<proteinExistence type="predicted"/>
<dbReference type="GeneID" id="96295627"/>
<dbReference type="PROSITE" id="PS50987">
    <property type="entry name" value="HTH_ARSR_2"/>
    <property type="match status" value="1"/>
</dbReference>
<dbReference type="InterPro" id="IPR036388">
    <property type="entry name" value="WH-like_DNA-bd_sf"/>
</dbReference>
<dbReference type="SUPFAM" id="SSF46785">
    <property type="entry name" value="Winged helix' DNA-binding domain"/>
    <property type="match status" value="1"/>
</dbReference>
<dbReference type="Pfam" id="PF12840">
    <property type="entry name" value="HTH_20"/>
    <property type="match status" value="1"/>
</dbReference>
<reference evidence="3" key="1">
    <citation type="journal article" date="2019" name="Int. J. Syst. Evol. Microbiol.">
        <title>The Global Catalogue of Microorganisms (GCM) 10K type strain sequencing project: providing services to taxonomists for standard genome sequencing and annotation.</title>
        <authorList>
            <consortium name="The Broad Institute Genomics Platform"/>
            <consortium name="The Broad Institute Genome Sequencing Center for Infectious Disease"/>
            <person name="Wu L."/>
            <person name="Ma J."/>
        </authorList>
    </citation>
    <scope>NUCLEOTIDE SEQUENCE [LARGE SCALE GENOMIC DNA]</scope>
    <source>
        <strain evidence="3">JCM 4594</strain>
    </source>
</reference>
<dbReference type="CDD" id="cd00090">
    <property type="entry name" value="HTH_ARSR"/>
    <property type="match status" value="1"/>
</dbReference>
<evidence type="ECO:0000313" key="3">
    <source>
        <dbReference type="Proteomes" id="UP000600946"/>
    </source>
</evidence>